<evidence type="ECO:0000313" key="2">
    <source>
        <dbReference type="Proteomes" id="UP000001529"/>
    </source>
</evidence>
<proteinExistence type="predicted"/>
<name>S8FZ66_TOXGM</name>
<dbReference type="VEuPathDB" id="ToxoDB:TGME49_220740"/>
<dbReference type="EMBL" id="KE138892">
    <property type="protein sequence ID" value="EPT24515.1"/>
    <property type="molecule type" value="Genomic_DNA"/>
</dbReference>
<reference evidence="1" key="1">
    <citation type="submission" date="2013-04" db="EMBL/GenBank/DDBJ databases">
        <authorList>
            <person name="Sibley D."/>
            <person name="Venepally P."/>
            <person name="Karamycheva S."/>
            <person name="Hadjithomas M."/>
            <person name="Khan A."/>
            <person name="Brunk B."/>
            <person name="Roos D."/>
            <person name="Caler E."/>
            <person name="Lorenzi H."/>
        </authorList>
    </citation>
    <scope>NUCLEOTIDE SEQUENCE</scope>
    <source>
        <strain evidence="1">ME49</strain>
    </source>
</reference>
<dbReference type="RefSeq" id="XP_018634748.1">
    <property type="nucleotide sequence ID" value="XM_018779899.1"/>
</dbReference>
<keyword evidence="2" id="KW-1185">Reference proteome</keyword>
<evidence type="ECO:0000313" key="1">
    <source>
        <dbReference type="EMBL" id="EPT24515.1"/>
    </source>
</evidence>
<dbReference type="AlphaFoldDB" id="S8FZ66"/>
<dbReference type="GeneID" id="29768985"/>
<accession>S8FZ66</accession>
<gene>
    <name evidence="1" type="ORF">TGME49_220740</name>
</gene>
<organism evidence="1 2">
    <name type="scientific">Toxoplasma gondii (strain ATCC 50611 / Me49)</name>
    <dbReference type="NCBI Taxonomy" id="508771"/>
    <lineage>
        <taxon>Eukaryota</taxon>
        <taxon>Sar</taxon>
        <taxon>Alveolata</taxon>
        <taxon>Apicomplexa</taxon>
        <taxon>Conoidasida</taxon>
        <taxon>Coccidia</taxon>
        <taxon>Eucoccidiorida</taxon>
        <taxon>Eimeriorina</taxon>
        <taxon>Sarcocystidae</taxon>
        <taxon>Toxoplasma</taxon>
    </lineage>
</organism>
<sequence length="365" mass="39869">MTCCRYPSESECPAWDAWANPVAEANDPSSLVSEYAACGVWRPHTVLPFSRMSLVAYLRGQAAEVREETDARACSLLRDTSRPRRDYYCWGHRDEVLIAGSGGTVRAACACPVCDAVASQRSDITLARIVDVLRLAAPQVPVCLGDGRAYCPGAGESECPAWDAWANPVAEANDPSSLVSEYAACGVWRPHTVLPFSRMSLVAYLRGRAEESGWAMIERFVQVRMAAEETEESDVRASCVSRGSVAGDRQRSDVALARIVDVLGVAAPHGSAGTSKESRRAHARMVGLREFWLYSSGVGGLEFAEANDPSSLVSEYAACGVWWPHTVLPFSRMSLVAYLRGWAWEEREETDARACSLFRDTSRAT</sequence>
<protein>
    <submittedName>
        <fullName evidence="1">Uncharacterized protein</fullName>
    </submittedName>
</protein>
<dbReference type="PhylomeDB" id="S8FZ66"/>
<dbReference type="Proteomes" id="UP000001529">
    <property type="component" value="Unassembled WGS sequence"/>
</dbReference>